<dbReference type="CDD" id="cd01770">
    <property type="entry name" value="UBX_UBXN2"/>
    <property type="match status" value="1"/>
</dbReference>
<dbReference type="PANTHER" id="PTHR23333">
    <property type="entry name" value="UBX DOMAIN CONTAINING PROTEIN"/>
    <property type="match status" value="1"/>
</dbReference>
<comment type="caution">
    <text evidence="5">The sequence shown here is derived from an EMBL/GenBank/DDBJ whole genome shotgun (WGS) entry which is preliminary data.</text>
</comment>
<feature type="compositionally biased region" description="Low complexity" evidence="2">
    <location>
        <begin position="297"/>
        <end position="313"/>
    </location>
</feature>
<sequence length="406" mass="44516">MNIYKYHTKEKKRNHQRMEEENKTTNTEMNENLITSFVEITSSTREKASFFLESHRWDLDAAVSSFLDSDAADLPAVRNPNLPPPSIPAAETSPENQEAENPSGSRNTMSRGNIRTFADLNSSPAGGGGSDSDEGQEYYTGGHKSGMMVQDPNKSKDVDALFEQASLSAVDRPVEPSSRSASTSFTGASRMLSGEPVPSAPPPQQQQQQQQDQPQVVMHTITFWRNGFTVDDGPLRRFDDPQNATFMESIVKSECPRELEPVDRKIRVHVGLVRREDNYTEPPKPKNPFQGVGRTLGASGSGSAAEAQAPPAQMNTAPGPSRGLVVDQAVPKTSVQLRLADGTRLVSRFNNHHTVRDVRGFIDASRPGGSREYQLLTMGFPPKQLTDLDLTIEQAGIANSVVIQKL</sequence>
<dbReference type="InterPro" id="IPR029071">
    <property type="entry name" value="Ubiquitin-like_domsf"/>
</dbReference>
<name>A0ABQ7Y4H7_BRANA</name>
<dbReference type="InterPro" id="IPR039517">
    <property type="entry name" value="C6orf106_UBA-like"/>
</dbReference>
<dbReference type="PANTHER" id="PTHR23333:SF44">
    <property type="entry name" value="UBX DOMAIN-CONTAINING PROTEIN"/>
    <property type="match status" value="1"/>
</dbReference>
<dbReference type="PROSITE" id="PS50033">
    <property type="entry name" value="UBX"/>
    <property type="match status" value="1"/>
</dbReference>
<feature type="domain" description="UBX" evidence="3">
    <location>
        <begin position="328"/>
        <end position="405"/>
    </location>
</feature>
<evidence type="ECO:0000256" key="1">
    <source>
        <dbReference type="ARBA" id="ARBA00022786"/>
    </source>
</evidence>
<protein>
    <submittedName>
        <fullName evidence="5">Uncharacterized protein</fullName>
    </submittedName>
</protein>
<dbReference type="InterPro" id="IPR001012">
    <property type="entry name" value="UBX_dom"/>
</dbReference>
<dbReference type="Gene3D" id="1.10.8.10">
    <property type="entry name" value="DNA helicase RuvA subunit, C-terminal domain"/>
    <property type="match status" value="1"/>
</dbReference>
<feature type="compositionally biased region" description="Basic residues" evidence="2">
    <location>
        <begin position="1"/>
        <end position="15"/>
    </location>
</feature>
<dbReference type="SUPFAM" id="SSF46934">
    <property type="entry name" value="UBA-like"/>
    <property type="match status" value="1"/>
</dbReference>
<evidence type="ECO:0000313" key="5">
    <source>
        <dbReference type="EMBL" id="KAH0863073.1"/>
    </source>
</evidence>
<feature type="region of interest" description="Disordered" evidence="2">
    <location>
        <begin position="169"/>
        <end position="215"/>
    </location>
</feature>
<keyword evidence="6" id="KW-1185">Reference proteome</keyword>
<dbReference type="InterPro" id="IPR009060">
    <property type="entry name" value="UBA-like_sf"/>
</dbReference>
<feature type="domain" description="SEP" evidence="4">
    <location>
        <begin position="216"/>
        <end position="280"/>
    </location>
</feature>
<dbReference type="SMART" id="SM00553">
    <property type="entry name" value="SEP"/>
    <property type="match status" value="1"/>
</dbReference>
<feature type="compositionally biased region" description="Polar residues" evidence="2">
    <location>
        <begin position="177"/>
        <end position="187"/>
    </location>
</feature>
<dbReference type="Gene3D" id="3.30.420.210">
    <property type="entry name" value="SEP domain"/>
    <property type="match status" value="1"/>
</dbReference>
<dbReference type="Pfam" id="PF00789">
    <property type="entry name" value="UBX"/>
    <property type="match status" value="1"/>
</dbReference>
<feature type="region of interest" description="Disordered" evidence="2">
    <location>
        <begin position="1"/>
        <end position="25"/>
    </location>
</feature>
<feature type="compositionally biased region" description="Polar residues" evidence="2">
    <location>
        <begin position="93"/>
        <end position="124"/>
    </location>
</feature>
<dbReference type="SUPFAM" id="SSF102848">
    <property type="entry name" value="NSFL1 (p97 ATPase) cofactor p47, SEP domain"/>
    <property type="match status" value="1"/>
</dbReference>
<evidence type="ECO:0000256" key="2">
    <source>
        <dbReference type="SAM" id="MobiDB-lite"/>
    </source>
</evidence>
<dbReference type="EMBL" id="JAGKQM010000018">
    <property type="protein sequence ID" value="KAH0863073.1"/>
    <property type="molecule type" value="Genomic_DNA"/>
</dbReference>
<dbReference type="Gene3D" id="3.10.20.90">
    <property type="entry name" value="Phosphatidylinositol 3-kinase Catalytic Subunit, Chain A, domain 1"/>
    <property type="match status" value="1"/>
</dbReference>
<dbReference type="InterPro" id="IPR012989">
    <property type="entry name" value="SEP_domain"/>
</dbReference>
<dbReference type="Proteomes" id="UP000824890">
    <property type="component" value="Unassembled WGS sequence"/>
</dbReference>
<dbReference type="SMART" id="SM00166">
    <property type="entry name" value="UBX"/>
    <property type="match status" value="1"/>
</dbReference>
<dbReference type="CDD" id="cd14349">
    <property type="entry name" value="UBA_CF106"/>
    <property type="match status" value="1"/>
</dbReference>
<accession>A0ABQ7Y4H7</accession>
<dbReference type="Pfam" id="PF08059">
    <property type="entry name" value="SEP"/>
    <property type="match status" value="1"/>
</dbReference>
<evidence type="ECO:0000313" key="6">
    <source>
        <dbReference type="Proteomes" id="UP000824890"/>
    </source>
</evidence>
<evidence type="ECO:0000259" key="4">
    <source>
        <dbReference type="PROSITE" id="PS51399"/>
    </source>
</evidence>
<keyword evidence="1" id="KW-0833">Ubl conjugation pathway</keyword>
<feature type="compositionally biased region" description="Low complexity" evidence="2">
    <location>
        <begin position="205"/>
        <end position="215"/>
    </location>
</feature>
<gene>
    <name evidence="5" type="ORF">HID58_080284</name>
</gene>
<reference evidence="5 6" key="1">
    <citation type="submission" date="2021-05" db="EMBL/GenBank/DDBJ databases">
        <title>Genome Assembly of Synthetic Allotetraploid Brassica napus Reveals Homoeologous Exchanges between Subgenomes.</title>
        <authorList>
            <person name="Davis J.T."/>
        </authorList>
    </citation>
    <scope>NUCLEOTIDE SEQUENCE [LARGE SCALE GENOMIC DNA]</scope>
    <source>
        <strain evidence="6">cv. Da-Ae</strain>
        <tissue evidence="5">Seedling</tissue>
    </source>
</reference>
<dbReference type="InterPro" id="IPR036241">
    <property type="entry name" value="NSFL1C_SEP_dom_sf"/>
</dbReference>
<proteinExistence type="predicted"/>
<dbReference type="SUPFAM" id="SSF54236">
    <property type="entry name" value="Ubiquitin-like"/>
    <property type="match status" value="1"/>
</dbReference>
<dbReference type="Pfam" id="PF14555">
    <property type="entry name" value="UBA_4"/>
    <property type="match status" value="1"/>
</dbReference>
<feature type="region of interest" description="Disordered" evidence="2">
    <location>
        <begin position="277"/>
        <end position="322"/>
    </location>
</feature>
<organism evidence="5 6">
    <name type="scientific">Brassica napus</name>
    <name type="common">Rape</name>
    <dbReference type="NCBI Taxonomy" id="3708"/>
    <lineage>
        <taxon>Eukaryota</taxon>
        <taxon>Viridiplantae</taxon>
        <taxon>Streptophyta</taxon>
        <taxon>Embryophyta</taxon>
        <taxon>Tracheophyta</taxon>
        <taxon>Spermatophyta</taxon>
        <taxon>Magnoliopsida</taxon>
        <taxon>eudicotyledons</taxon>
        <taxon>Gunneridae</taxon>
        <taxon>Pentapetalae</taxon>
        <taxon>rosids</taxon>
        <taxon>malvids</taxon>
        <taxon>Brassicales</taxon>
        <taxon>Brassicaceae</taxon>
        <taxon>Brassiceae</taxon>
        <taxon>Brassica</taxon>
    </lineage>
</organism>
<feature type="region of interest" description="Disordered" evidence="2">
    <location>
        <begin position="75"/>
        <end position="152"/>
    </location>
</feature>
<dbReference type="PROSITE" id="PS51399">
    <property type="entry name" value="SEP"/>
    <property type="match status" value="1"/>
</dbReference>
<evidence type="ECO:0000259" key="3">
    <source>
        <dbReference type="PROSITE" id="PS50033"/>
    </source>
</evidence>